<evidence type="ECO:0000313" key="3">
    <source>
        <dbReference type="Proteomes" id="UP001321473"/>
    </source>
</evidence>
<protein>
    <submittedName>
        <fullName evidence="2">Uncharacterized protein</fullName>
    </submittedName>
</protein>
<dbReference type="EMBL" id="JARKHS020024261">
    <property type="protein sequence ID" value="KAK8768272.1"/>
    <property type="molecule type" value="Genomic_DNA"/>
</dbReference>
<proteinExistence type="predicted"/>
<evidence type="ECO:0000256" key="1">
    <source>
        <dbReference type="SAM" id="MobiDB-lite"/>
    </source>
</evidence>
<evidence type="ECO:0000313" key="2">
    <source>
        <dbReference type="EMBL" id="KAK8768272.1"/>
    </source>
</evidence>
<accession>A0AAQ4E0N2</accession>
<feature type="compositionally biased region" description="Basic and acidic residues" evidence="1">
    <location>
        <begin position="69"/>
        <end position="81"/>
    </location>
</feature>
<feature type="region of interest" description="Disordered" evidence="1">
    <location>
        <begin position="1"/>
        <end position="81"/>
    </location>
</feature>
<keyword evidence="3" id="KW-1185">Reference proteome</keyword>
<feature type="compositionally biased region" description="Polar residues" evidence="1">
    <location>
        <begin position="31"/>
        <end position="52"/>
    </location>
</feature>
<name>A0AAQ4E0N2_AMBAM</name>
<organism evidence="2 3">
    <name type="scientific">Amblyomma americanum</name>
    <name type="common">Lone star tick</name>
    <dbReference type="NCBI Taxonomy" id="6943"/>
    <lineage>
        <taxon>Eukaryota</taxon>
        <taxon>Metazoa</taxon>
        <taxon>Ecdysozoa</taxon>
        <taxon>Arthropoda</taxon>
        <taxon>Chelicerata</taxon>
        <taxon>Arachnida</taxon>
        <taxon>Acari</taxon>
        <taxon>Parasitiformes</taxon>
        <taxon>Ixodida</taxon>
        <taxon>Ixodoidea</taxon>
        <taxon>Ixodidae</taxon>
        <taxon>Amblyomminae</taxon>
        <taxon>Amblyomma</taxon>
    </lineage>
</organism>
<gene>
    <name evidence="2" type="ORF">V5799_015262</name>
</gene>
<feature type="non-terminal residue" evidence="2">
    <location>
        <position position="81"/>
    </location>
</feature>
<dbReference type="Proteomes" id="UP001321473">
    <property type="component" value="Unassembled WGS sequence"/>
</dbReference>
<comment type="caution">
    <text evidence="2">The sequence shown here is derived from an EMBL/GenBank/DDBJ whole genome shotgun (WGS) entry which is preliminary data.</text>
</comment>
<dbReference type="AlphaFoldDB" id="A0AAQ4E0N2"/>
<feature type="compositionally biased region" description="Basic and acidic residues" evidence="1">
    <location>
        <begin position="1"/>
        <end position="13"/>
    </location>
</feature>
<reference evidence="2 3" key="1">
    <citation type="journal article" date="2023" name="Arcadia Sci">
        <title>De novo assembly of a long-read Amblyomma americanum tick genome.</title>
        <authorList>
            <person name="Chou S."/>
            <person name="Poskanzer K.E."/>
            <person name="Rollins M."/>
            <person name="Thuy-Boun P.S."/>
        </authorList>
    </citation>
    <scope>NUCLEOTIDE SEQUENCE [LARGE SCALE GENOMIC DNA]</scope>
    <source>
        <strain evidence="2">F_SG_1</strain>
        <tissue evidence="2">Salivary glands</tissue>
    </source>
</reference>
<sequence length="81" mass="8425">MDTEKAETTDPGDRRKKSVPGEQGSVCDGNMKTSSSETSNKQGAVSNSTGTLPMSDPASAMNAGAEPVQDDRASQDDTFGR</sequence>